<dbReference type="InterPro" id="IPR028082">
    <property type="entry name" value="Peripla_BP_I"/>
</dbReference>
<accession>A0ABT9PGN1</accession>
<evidence type="ECO:0000256" key="2">
    <source>
        <dbReference type="ARBA" id="ARBA00022729"/>
    </source>
</evidence>
<proteinExistence type="inferred from homology"/>
<sequence>MAVVAVAALGLAACGGGSGDDASSSGGGKKLVIATDLPLQGVAGDAQKDTNDIIEIYLESVGYRAGDFSIELKKYDNSTATAGSWDAATCSANAQKHVADKSEVAVLGEFNSGCTKLETPVLNQAPDGPMLHVSHAATNPGLTKAWDPGEPELYAPSGKKNFARVITTDDFQGTAAADFAKETLKVTRCYILNDNQTYGQGVSKAFQTQASKIGIEVLGNEAYDPLATNYTALFEKIKQMGPDCVYVGGIYDANGGQLLKDKISVLGDNDETTFLTPDGWSGYPALDAQPESEGLYATFAGLATEQLMDQQGVAGDLLTKYRAKYGRAPRTSYALYGVAAVQVIMAAIEQSDGTRKGVRDAVFEGAGITIPAEKSATGKEIVIDPATGDTNAKDISVMRNHDGVQKFLQAQPVK</sequence>
<dbReference type="PANTHER" id="PTHR47151">
    <property type="entry name" value="LEU/ILE/VAL-BINDING ABC TRANSPORTER SUBUNIT"/>
    <property type="match status" value="1"/>
</dbReference>
<comment type="similarity">
    <text evidence="1">Belongs to the leucine-binding protein family.</text>
</comment>
<comment type="caution">
    <text evidence="4">The sequence shown here is derived from an EMBL/GenBank/DDBJ whole genome shotgun (WGS) entry which is preliminary data.</text>
</comment>
<dbReference type="InterPro" id="IPR028081">
    <property type="entry name" value="Leu-bd"/>
</dbReference>
<keyword evidence="2" id="KW-0732">Signal</keyword>
<keyword evidence="5" id="KW-1185">Reference proteome</keyword>
<feature type="domain" description="Leucine-binding protein" evidence="3">
    <location>
        <begin position="85"/>
        <end position="362"/>
    </location>
</feature>
<name>A0ABT9PGN1_9ACTN</name>
<dbReference type="Pfam" id="PF13458">
    <property type="entry name" value="Peripla_BP_6"/>
    <property type="match status" value="1"/>
</dbReference>
<dbReference type="Gene3D" id="3.40.50.2300">
    <property type="match status" value="2"/>
</dbReference>
<evidence type="ECO:0000313" key="5">
    <source>
        <dbReference type="Proteomes" id="UP001235712"/>
    </source>
</evidence>
<gene>
    <name evidence="4" type="ORF">J2S57_007049</name>
</gene>
<dbReference type="CDD" id="cd06342">
    <property type="entry name" value="PBP1_ABC_LIVBP-like"/>
    <property type="match status" value="1"/>
</dbReference>
<dbReference type="Proteomes" id="UP001235712">
    <property type="component" value="Unassembled WGS sequence"/>
</dbReference>
<evidence type="ECO:0000313" key="4">
    <source>
        <dbReference type="EMBL" id="MDP9831300.1"/>
    </source>
</evidence>
<evidence type="ECO:0000256" key="1">
    <source>
        <dbReference type="ARBA" id="ARBA00010062"/>
    </source>
</evidence>
<protein>
    <submittedName>
        <fullName evidence="4">Branched-chain amino acid transport system substrate-binding protein</fullName>
    </submittedName>
</protein>
<dbReference type="RefSeq" id="WP_307250937.1">
    <property type="nucleotide sequence ID" value="NZ_JAUSQZ010000001.1"/>
</dbReference>
<evidence type="ECO:0000259" key="3">
    <source>
        <dbReference type="Pfam" id="PF13458"/>
    </source>
</evidence>
<dbReference type="EMBL" id="JAUSQZ010000001">
    <property type="protein sequence ID" value="MDP9831300.1"/>
    <property type="molecule type" value="Genomic_DNA"/>
</dbReference>
<dbReference type="PANTHER" id="PTHR47151:SF2">
    <property type="entry name" value="AMINO ACID BINDING PROTEIN"/>
    <property type="match status" value="1"/>
</dbReference>
<reference evidence="4 5" key="1">
    <citation type="submission" date="2023-07" db="EMBL/GenBank/DDBJ databases">
        <title>Sequencing the genomes of 1000 actinobacteria strains.</title>
        <authorList>
            <person name="Klenk H.-P."/>
        </authorList>
    </citation>
    <scope>NUCLEOTIDE SEQUENCE [LARGE SCALE GENOMIC DNA]</scope>
    <source>
        <strain evidence="4 5">DSM 44388</strain>
    </source>
</reference>
<dbReference type="SUPFAM" id="SSF53822">
    <property type="entry name" value="Periplasmic binding protein-like I"/>
    <property type="match status" value="1"/>
</dbReference>
<organism evidence="4 5">
    <name type="scientific">Kineosporia succinea</name>
    <dbReference type="NCBI Taxonomy" id="84632"/>
    <lineage>
        <taxon>Bacteria</taxon>
        <taxon>Bacillati</taxon>
        <taxon>Actinomycetota</taxon>
        <taxon>Actinomycetes</taxon>
        <taxon>Kineosporiales</taxon>
        <taxon>Kineosporiaceae</taxon>
        <taxon>Kineosporia</taxon>
    </lineage>
</organism>